<name>S4XHI1_9CORY</name>
<protein>
    <submittedName>
        <fullName evidence="1">Uncharacterized protein</fullName>
    </submittedName>
</protein>
<dbReference type="Proteomes" id="UP000014809">
    <property type="component" value="Chromosome"/>
</dbReference>
<gene>
    <name evidence="1" type="ORF">A606_02250</name>
</gene>
<dbReference type="RefSeq" id="WP_020440468.1">
    <property type="nucleotide sequence ID" value="NC_021663.1"/>
</dbReference>
<dbReference type="AlphaFoldDB" id="S4XHI1"/>
<dbReference type="KEGG" id="cter:A606_02250"/>
<proteinExistence type="predicted"/>
<evidence type="ECO:0000313" key="2">
    <source>
        <dbReference type="Proteomes" id="UP000014809"/>
    </source>
</evidence>
<dbReference type="PATRIC" id="fig|1200352.3.peg.452"/>
<sequence length="147" mass="17214">MSVNILSLQEFSRDGDPRWDEEEEVYHMENGEDIDPGYFGYLDEFDNFIDETNWWEAAGLDIDLSVQEEERDNHTIYWIPRPYVSGNDLGEVLWDGDAPAFHMVEGRPDGLHYQDGGSGEMFFPFYVDSLEDVKDPGDFYVEWHDEE</sequence>
<dbReference type="HOGENOM" id="CLU_1764955_0_0_11"/>
<dbReference type="STRING" id="1200352.A606_02250"/>
<reference evidence="1 2" key="1">
    <citation type="submission" date="2012-06" db="EMBL/GenBank/DDBJ databases">
        <title>Complete genome sequence of Corynebacterium terpenotabidum Y-11 (=DSM 44721).</title>
        <authorList>
            <person name="Ruckert C."/>
            <person name="Albersmeier A."/>
            <person name="Al-Dilaimi A."/>
            <person name="Szczepanowski R."/>
            <person name="Kalinowski J."/>
        </authorList>
    </citation>
    <scope>NUCLEOTIDE SEQUENCE [LARGE SCALE GENOMIC DNA]</scope>
    <source>
        <strain evidence="1 2">Y-11</strain>
    </source>
</reference>
<evidence type="ECO:0000313" key="1">
    <source>
        <dbReference type="EMBL" id="AGP30103.1"/>
    </source>
</evidence>
<organism evidence="1 2">
    <name type="scientific">Corynebacterium terpenotabidum Y-11</name>
    <dbReference type="NCBI Taxonomy" id="1200352"/>
    <lineage>
        <taxon>Bacteria</taxon>
        <taxon>Bacillati</taxon>
        <taxon>Actinomycetota</taxon>
        <taxon>Actinomycetes</taxon>
        <taxon>Mycobacteriales</taxon>
        <taxon>Corynebacteriaceae</taxon>
        <taxon>Corynebacterium</taxon>
    </lineage>
</organism>
<keyword evidence="2" id="KW-1185">Reference proteome</keyword>
<dbReference type="EMBL" id="CP003696">
    <property type="protein sequence ID" value="AGP30103.1"/>
    <property type="molecule type" value="Genomic_DNA"/>
</dbReference>
<accession>S4XHI1</accession>